<dbReference type="Proteomes" id="UP000634780">
    <property type="component" value="Unassembled WGS sequence"/>
</dbReference>
<keyword evidence="2 6" id="KW-0238">DNA-binding</keyword>
<dbReference type="Gene3D" id="3.40.50.2300">
    <property type="match status" value="2"/>
</dbReference>
<keyword evidence="7" id="KW-1185">Reference proteome</keyword>
<accession>A0ABS0X020</accession>
<evidence type="ECO:0000313" key="7">
    <source>
        <dbReference type="Proteomes" id="UP000634780"/>
    </source>
</evidence>
<dbReference type="CDD" id="cd06267">
    <property type="entry name" value="PBP1_LacI_sugar_binding-like"/>
    <property type="match status" value="1"/>
</dbReference>
<organism evidence="6 7">
    <name type="scientific">Streptomyces flavofungini</name>
    <dbReference type="NCBI Taxonomy" id="68200"/>
    <lineage>
        <taxon>Bacteria</taxon>
        <taxon>Bacillati</taxon>
        <taxon>Actinomycetota</taxon>
        <taxon>Actinomycetes</taxon>
        <taxon>Kitasatosporales</taxon>
        <taxon>Streptomycetaceae</taxon>
        <taxon>Streptomyces</taxon>
    </lineage>
</organism>
<dbReference type="InterPro" id="IPR046335">
    <property type="entry name" value="LacI/GalR-like_sensor"/>
</dbReference>
<dbReference type="SUPFAM" id="SSF53822">
    <property type="entry name" value="Periplasmic binding protein-like I"/>
    <property type="match status" value="1"/>
</dbReference>
<dbReference type="InterPro" id="IPR000843">
    <property type="entry name" value="HTH_LacI"/>
</dbReference>
<feature type="region of interest" description="Disordered" evidence="4">
    <location>
        <begin position="310"/>
        <end position="346"/>
    </location>
</feature>
<feature type="compositionally biased region" description="Acidic residues" evidence="4">
    <location>
        <begin position="319"/>
        <end position="328"/>
    </location>
</feature>
<reference evidence="6 7" key="1">
    <citation type="submission" date="2020-12" db="EMBL/GenBank/DDBJ databases">
        <title>Streptomyces typhae sp. nov., a novel endophytic actinomycete isolated from the root of cattail pollen (Typha angustifolia L.).</title>
        <authorList>
            <person name="Peng C."/>
            <person name="Liu C."/>
        </authorList>
    </citation>
    <scope>NUCLEOTIDE SEQUENCE [LARGE SCALE GENOMIC DNA]</scope>
    <source>
        <strain evidence="6 7">JCM 4753</strain>
    </source>
</reference>
<dbReference type="PANTHER" id="PTHR30146">
    <property type="entry name" value="LACI-RELATED TRANSCRIPTIONAL REPRESSOR"/>
    <property type="match status" value="1"/>
</dbReference>
<feature type="domain" description="HTH lacI-type" evidence="5">
    <location>
        <begin position="9"/>
        <end position="63"/>
    </location>
</feature>
<name>A0ABS0X020_9ACTN</name>
<evidence type="ECO:0000313" key="6">
    <source>
        <dbReference type="EMBL" id="MBJ3806533.1"/>
    </source>
</evidence>
<dbReference type="Gene3D" id="1.10.260.40">
    <property type="entry name" value="lambda repressor-like DNA-binding domains"/>
    <property type="match status" value="1"/>
</dbReference>
<evidence type="ECO:0000256" key="3">
    <source>
        <dbReference type="ARBA" id="ARBA00023163"/>
    </source>
</evidence>
<proteinExistence type="predicted"/>
<dbReference type="EMBL" id="JAEKOZ010000002">
    <property type="protein sequence ID" value="MBJ3806533.1"/>
    <property type="molecule type" value="Genomic_DNA"/>
</dbReference>
<dbReference type="GO" id="GO:0003677">
    <property type="term" value="F:DNA binding"/>
    <property type="evidence" value="ECO:0007669"/>
    <property type="project" value="UniProtKB-KW"/>
</dbReference>
<evidence type="ECO:0000259" key="5">
    <source>
        <dbReference type="PROSITE" id="PS50932"/>
    </source>
</evidence>
<evidence type="ECO:0000256" key="4">
    <source>
        <dbReference type="SAM" id="MobiDB-lite"/>
    </source>
</evidence>
<evidence type="ECO:0000256" key="2">
    <source>
        <dbReference type="ARBA" id="ARBA00023125"/>
    </source>
</evidence>
<dbReference type="CDD" id="cd01392">
    <property type="entry name" value="HTH_LacI"/>
    <property type="match status" value="1"/>
</dbReference>
<keyword evidence="3" id="KW-0804">Transcription</keyword>
<comment type="caution">
    <text evidence="6">The sequence shown here is derived from an EMBL/GenBank/DDBJ whole genome shotgun (WGS) entry which is preliminary data.</text>
</comment>
<protein>
    <submittedName>
        <fullName evidence="6">LacI family DNA-binding transcriptional regulator</fullName>
    </submittedName>
</protein>
<sequence>MAKGRGKRVTIGDVAREADASVTTVSRVLNDVSTVDETLADRVRQAIADLGYRPSATAQGLARGRSGTLGVLVPDLANPHFSDLVKAFSATVRDSGARVLVMDSDEDPTVERELAEDLLRYADGLLLCAPRMPRADLAALAARGAPLLVANRRAPGLALHTVGVDFHQGVLAVCGHLAQLGHRRVVYLAGPEGSWANRERLRALAGAEAFGLHVTVLPCGSTTDEGHAVAETALAAGGTALVAYNDFVALGLLSRFAELGVRVPDDISLTGFDEIDLARFSSPPLTTVAVPRSGLGRAAATALIRLLRGGTGGAPDGGTDADDPENAEAEALPVELHVRGSTSAPS</sequence>
<dbReference type="InterPro" id="IPR010982">
    <property type="entry name" value="Lambda_DNA-bd_dom_sf"/>
</dbReference>
<dbReference type="Pfam" id="PF13377">
    <property type="entry name" value="Peripla_BP_3"/>
    <property type="match status" value="1"/>
</dbReference>
<dbReference type="PANTHER" id="PTHR30146:SF138">
    <property type="entry name" value="TRANSCRIPTIONAL REGULATORY PROTEIN"/>
    <property type="match status" value="1"/>
</dbReference>
<dbReference type="SMART" id="SM00354">
    <property type="entry name" value="HTH_LACI"/>
    <property type="match status" value="1"/>
</dbReference>
<gene>
    <name evidence="6" type="ORF">JGB26_05285</name>
</gene>
<evidence type="ECO:0000256" key="1">
    <source>
        <dbReference type="ARBA" id="ARBA00023015"/>
    </source>
</evidence>
<dbReference type="InterPro" id="IPR028082">
    <property type="entry name" value="Peripla_BP_I"/>
</dbReference>
<keyword evidence="1" id="KW-0805">Transcription regulation</keyword>
<dbReference type="SUPFAM" id="SSF47413">
    <property type="entry name" value="lambda repressor-like DNA-binding domains"/>
    <property type="match status" value="1"/>
</dbReference>
<dbReference type="RefSeq" id="WP_190120444.1">
    <property type="nucleotide sequence ID" value="NZ_BMVR01000025.1"/>
</dbReference>
<dbReference type="PROSITE" id="PS50932">
    <property type="entry name" value="HTH_LACI_2"/>
    <property type="match status" value="1"/>
</dbReference>
<dbReference type="Pfam" id="PF00356">
    <property type="entry name" value="LacI"/>
    <property type="match status" value="1"/>
</dbReference>